<dbReference type="Proteomes" id="UP001165060">
    <property type="component" value="Unassembled WGS sequence"/>
</dbReference>
<comment type="caution">
    <text evidence="2">The sequence shown here is derived from an EMBL/GenBank/DDBJ whole genome shotgun (WGS) entry which is preliminary data.</text>
</comment>
<protein>
    <submittedName>
        <fullName evidence="2">Uncharacterized protein</fullName>
    </submittedName>
</protein>
<keyword evidence="3" id="KW-1185">Reference proteome</keyword>
<evidence type="ECO:0000256" key="1">
    <source>
        <dbReference type="SAM" id="Phobius"/>
    </source>
</evidence>
<dbReference type="EMBL" id="BRYB01001754">
    <property type="protein sequence ID" value="GMI32877.1"/>
    <property type="molecule type" value="Genomic_DNA"/>
</dbReference>
<keyword evidence="1" id="KW-0812">Transmembrane</keyword>
<proteinExistence type="predicted"/>
<sequence length="87" mass="9165">MDFSETYTHSVTHSFANSLLTPTSDAALLGLLSSLTRTSTSLERSLSRADSTVKLVGLGIASFLFLSGVARVIDSVRAPPKLPPSSL</sequence>
<evidence type="ECO:0000313" key="2">
    <source>
        <dbReference type="EMBL" id="GMI32877.1"/>
    </source>
</evidence>
<organism evidence="2 3">
    <name type="scientific">Tetraparma gracilis</name>
    <dbReference type="NCBI Taxonomy" id="2962635"/>
    <lineage>
        <taxon>Eukaryota</taxon>
        <taxon>Sar</taxon>
        <taxon>Stramenopiles</taxon>
        <taxon>Ochrophyta</taxon>
        <taxon>Bolidophyceae</taxon>
        <taxon>Parmales</taxon>
        <taxon>Triparmaceae</taxon>
        <taxon>Tetraparma</taxon>
    </lineage>
</organism>
<gene>
    <name evidence="2" type="ORF">TeGR_g12997</name>
</gene>
<name>A0ABQ6MUV2_9STRA</name>
<accession>A0ABQ6MUV2</accession>
<keyword evidence="1" id="KW-0472">Membrane</keyword>
<evidence type="ECO:0000313" key="3">
    <source>
        <dbReference type="Proteomes" id="UP001165060"/>
    </source>
</evidence>
<keyword evidence="1" id="KW-1133">Transmembrane helix</keyword>
<reference evidence="2 3" key="1">
    <citation type="journal article" date="2023" name="Commun. Biol.">
        <title>Genome analysis of Parmales, the sister group of diatoms, reveals the evolutionary specialization of diatoms from phago-mixotrophs to photoautotrophs.</title>
        <authorList>
            <person name="Ban H."/>
            <person name="Sato S."/>
            <person name="Yoshikawa S."/>
            <person name="Yamada K."/>
            <person name="Nakamura Y."/>
            <person name="Ichinomiya M."/>
            <person name="Sato N."/>
            <person name="Blanc-Mathieu R."/>
            <person name="Endo H."/>
            <person name="Kuwata A."/>
            <person name="Ogata H."/>
        </authorList>
    </citation>
    <scope>NUCLEOTIDE SEQUENCE [LARGE SCALE GENOMIC DNA]</scope>
</reference>
<feature type="transmembrane region" description="Helical" evidence="1">
    <location>
        <begin position="55"/>
        <end position="73"/>
    </location>
</feature>